<proteinExistence type="predicted"/>
<gene>
    <name evidence="1" type="ORF">H9870_10070</name>
</gene>
<protein>
    <submittedName>
        <fullName evidence="1">DUF503 domain-containing protein</fullName>
    </submittedName>
</protein>
<dbReference type="AlphaFoldDB" id="A0A9D1ULQ8"/>
<dbReference type="InterPro" id="IPR007546">
    <property type="entry name" value="DUF503"/>
</dbReference>
<evidence type="ECO:0000313" key="2">
    <source>
        <dbReference type="Proteomes" id="UP000824190"/>
    </source>
</evidence>
<dbReference type="InterPro" id="IPR036746">
    <property type="entry name" value="TT1725-like_sf"/>
</dbReference>
<sequence>MWIATLELDLLLGDVHSLKQKRSVVRPLVSEIRRRHEVSVAEVGHRDVHRRTIIGASVVSGDRSHAVEVMEAVERLVAARPEVQLLSARPRCYSSEDLEM</sequence>
<dbReference type="EMBL" id="DXGC01000083">
    <property type="protein sequence ID" value="HIW91993.1"/>
    <property type="molecule type" value="Genomic_DNA"/>
</dbReference>
<dbReference type="Proteomes" id="UP000824190">
    <property type="component" value="Unassembled WGS sequence"/>
</dbReference>
<accession>A0A9D1ULQ8</accession>
<name>A0A9D1ULQ8_9CORY</name>
<reference evidence="1" key="2">
    <citation type="submission" date="2021-04" db="EMBL/GenBank/DDBJ databases">
        <authorList>
            <person name="Gilroy R."/>
        </authorList>
    </citation>
    <scope>NUCLEOTIDE SEQUENCE</scope>
    <source>
        <strain evidence="1">CHK32-1732</strain>
    </source>
</reference>
<comment type="caution">
    <text evidence="1">The sequence shown here is derived from an EMBL/GenBank/DDBJ whole genome shotgun (WGS) entry which is preliminary data.</text>
</comment>
<reference evidence="1" key="1">
    <citation type="journal article" date="2021" name="PeerJ">
        <title>Extensive microbial diversity within the chicken gut microbiome revealed by metagenomics and culture.</title>
        <authorList>
            <person name="Gilroy R."/>
            <person name="Ravi A."/>
            <person name="Getino M."/>
            <person name="Pursley I."/>
            <person name="Horton D.L."/>
            <person name="Alikhan N.F."/>
            <person name="Baker D."/>
            <person name="Gharbi K."/>
            <person name="Hall N."/>
            <person name="Watson M."/>
            <person name="Adriaenssens E.M."/>
            <person name="Foster-Nyarko E."/>
            <person name="Jarju S."/>
            <person name="Secka A."/>
            <person name="Antonio M."/>
            <person name="Oren A."/>
            <person name="Chaudhuri R.R."/>
            <person name="La Ragione R."/>
            <person name="Hildebrand F."/>
            <person name="Pallen M.J."/>
        </authorList>
    </citation>
    <scope>NUCLEOTIDE SEQUENCE</scope>
    <source>
        <strain evidence="1">CHK32-1732</strain>
    </source>
</reference>
<dbReference type="Gene3D" id="3.30.70.1120">
    <property type="entry name" value="TT1725-like"/>
    <property type="match status" value="1"/>
</dbReference>
<evidence type="ECO:0000313" key="1">
    <source>
        <dbReference type="EMBL" id="HIW91993.1"/>
    </source>
</evidence>
<dbReference type="PANTHER" id="PTHR36441">
    <property type="entry name" value="HYPOTHETICAL CYTOSOLIC PROTEIN"/>
    <property type="match status" value="1"/>
</dbReference>
<dbReference type="PANTHER" id="PTHR36441:SF1">
    <property type="entry name" value="DUF503 DOMAIN-CONTAINING PROTEIN"/>
    <property type="match status" value="1"/>
</dbReference>
<dbReference type="SUPFAM" id="SSF103007">
    <property type="entry name" value="Hypothetical protein TT1725"/>
    <property type="match status" value="1"/>
</dbReference>
<organism evidence="1 2">
    <name type="scientific">Candidatus Corynebacterium avicola</name>
    <dbReference type="NCBI Taxonomy" id="2838527"/>
    <lineage>
        <taxon>Bacteria</taxon>
        <taxon>Bacillati</taxon>
        <taxon>Actinomycetota</taxon>
        <taxon>Actinomycetes</taxon>
        <taxon>Mycobacteriales</taxon>
        <taxon>Corynebacteriaceae</taxon>
        <taxon>Corynebacterium</taxon>
    </lineage>
</organism>
<dbReference type="Pfam" id="PF04456">
    <property type="entry name" value="DUF503"/>
    <property type="match status" value="1"/>
</dbReference>